<dbReference type="InterPro" id="IPR021333">
    <property type="entry name" value="DUF2946"/>
</dbReference>
<keyword evidence="3" id="KW-1185">Reference proteome</keyword>
<dbReference type="RefSeq" id="WP_049587845.1">
    <property type="nucleotide sequence ID" value="NC_002947.4"/>
</dbReference>
<evidence type="ECO:0008006" key="4">
    <source>
        <dbReference type="Google" id="ProtNLM"/>
    </source>
</evidence>
<dbReference type="KEGG" id="ppu:PP_5600"/>
<evidence type="ECO:0000256" key="1">
    <source>
        <dbReference type="SAM" id="Phobius"/>
    </source>
</evidence>
<dbReference type="BioCyc" id="PPUT160488:G1G01-3561-MONOMER"/>
<dbReference type="Proteomes" id="UP000000556">
    <property type="component" value="Chromosome"/>
</dbReference>
<gene>
    <name evidence="2" type="ordered locus">PP_5600</name>
</gene>
<dbReference type="Pfam" id="PF11162">
    <property type="entry name" value="DUF2946"/>
    <property type="match status" value="1"/>
</dbReference>
<sequence length="129" mass="13664">MKLAHHTRSHVAWVLYFSILFGSLLCAMGHGQMAGLRLAGMDDAAWCTADSSGMVQGEQDFSDPTLSAGGDCVIASLFSATLLAVFFGLLTLLAGEPGSPLPNQPPPRLPKQRWPLVNPRASPASLLAF</sequence>
<keyword evidence="1" id="KW-0472">Membrane</keyword>
<proteinExistence type="predicted"/>
<organism evidence="2 3">
    <name type="scientific">Pseudomonas putida (strain ATCC 47054 / DSM 6125 / CFBP 8728 / NCIMB 11950 / KT2440)</name>
    <dbReference type="NCBI Taxonomy" id="160488"/>
    <lineage>
        <taxon>Bacteria</taxon>
        <taxon>Pseudomonadati</taxon>
        <taxon>Pseudomonadota</taxon>
        <taxon>Gammaproteobacteria</taxon>
        <taxon>Pseudomonadales</taxon>
        <taxon>Pseudomonadaceae</taxon>
        <taxon>Pseudomonas</taxon>
    </lineage>
</organism>
<protein>
    <recommendedName>
        <fullName evidence="4">DUF2946 domain-containing protein</fullName>
    </recommendedName>
</protein>
<keyword evidence="1" id="KW-1133">Transmembrane helix</keyword>
<evidence type="ECO:0000313" key="2">
    <source>
        <dbReference type="EMBL" id="AMM02931.1"/>
    </source>
</evidence>
<dbReference type="EMBL" id="AE015451">
    <property type="protein sequence ID" value="AMM02931.1"/>
    <property type="molecule type" value="Genomic_DNA"/>
</dbReference>
<keyword evidence="1" id="KW-0812">Transmembrane</keyword>
<evidence type="ECO:0000313" key="3">
    <source>
        <dbReference type="Proteomes" id="UP000000556"/>
    </source>
</evidence>
<reference evidence="2 3" key="2">
    <citation type="journal article" date="2016" name="Environ. Microbiol.">
        <title>The revisited genome of Pseudomonas putida KT2440 enlightens its value as a robust metabolic chassis.</title>
        <authorList>
            <person name="Belda E."/>
            <person name="van Heck R.G."/>
            <person name="Lopez-Sanchez M.J."/>
            <person name="Cruveiller S."/>
            <person name="Barbe V."/>
            <person name="Fraser C."/>
            <person name="Klenk H.P."/>
            <person name="Petersen J."/>
            <person name="Morgat A."/>
            <person name="Nikel P.I."/>
            <person name="Vallenet D."/>
            <person name="Rouy Z."/>
            <person name="Sekowska A."/>
            <person name="Martins Dos Santos V.A."/>
            <person name="de Lorenzo V."/>
            <person name="Danchin A."/>
            <person name="Medigue C."/>
        </authorList>
    </citation>
    <scope>NUCLEOTIDE SEQUENCE [LARGE SCALE GENOMIC DNA]</scope>
    <source>
        <strain evidence="3">ATCC 47054 / DSM 6125 / CFBP 8728 / NCIMB 11950 / KT2440</strain>
    </source>
</reference>
<reference evidence="2 3" key="1">
    <citation type="journal article" date="2002" name="Environ. Microbiol.">
        <title>Complete genome sequence and comparative analysis of the metabolically versatile Pseudomonas putida KT2440.</title>
        <authorList>
            <person name="Nelson K.E."/>
            <person name="Weinel C."/>
            <person name="Paulsen I.T."/>
            <person name="Dodson R.J."/>
            <person name="Hilbert H."/>
            <person name="Martins dos Santos V.A."/>
            <person name="Fouts D.E."/>
            <person name="Gill S.R."/>
            <person name="Pop M."/>
            <person name="Holmes M."/>
            <person name="Brinkac L."/>
            <person name="Beanan M."/>
            <person name="DeBoy R.T."/>
            <person name="Daugherty S."/>
            <person name="Kolonay J."/>
            <person name="Madupu R."/>
            <person name="Nelson W."/>
            <person name="White O."/>
            <person name="Peterson J."/>
            <person name="Khouri H."/>
            <person name="Hance I."/>
            <person name="Chris Lee P."/>
            <person name="Holtzapple E."/>
            <person name="Scanlan D."/>
            <person name="Tran K."/>
            <person name="Moazzez A."/>
            <person name="Utterback T."/>
            <person name="Rizzo M."/>
            <person name="Lee K."/>
            <person name="Kosack D."/>
            <person name="Moestl D."/>
            <person name="Wedler H."/>
            <person name="Lauber J."/>
            <person name="Stjepandic D."/>
            <person name="Hoheisel J."/>
            <person name="Straetz M."/>
            <person name="Heim S."/>
            <person name="Kiewitz C."/>
            <person name="Eisen J.A."/>
            <person name="Timmis K.N."/>
            <person name="Dusterhoft A."/>
            <person name="Tummler B."/>
            <person name="Fraser C.M."/>
        </authorList>
    </citation>
    <scope>NUCLEOTIDE SEQUENCE [LARGE SCALE GENOMIC DNA]</scope>
    <source>
        <strain evidence="3">ATCC 47054 / DSM 6125 / CFBP 8728 / NCIMB 11950 / KT2440</strain>
    </source>
</reference>
<feature type="transmembrane region" description="Helical" evidence="1">
    <location>
        <begin position="73"/>
        <end position="94"/>
    </location>
</feature>
<feature type="transmembrane region" description="Helical" evidence="1">
    <location>
        <begin position="12"/>
        <end position="31"/>
    </location>
</feature>
<dbReference type="OrthoDB" id="7017304at2"/>
<dbReference type="STRING" id="160488.PP_5600"/>
<accession>A0A140FWE8</accession>
<name>A0A140FWE8_PSEPK</name>
<dbReference type="AlphaFoldDB" id="A0A140FWE8"/>